<accession>A0A5M3X1R7</accession>
<dbReference type="AlphaFoldDB" id="A0A5M3X1R7"/>
<evidence type="ECO:0000313" key="3">
    <source>
        <dbReference type="Proteomes" id="UP000331127"/>
    </source>
</evidence>
<gene>
    <name evidence="2" type="ORF">Amac_063000</name>
</gene>
<name>A0A5M3X1R7_9ACTN</name>
<dbReference type="RefSeq" id="WP_155358000.1">
    <property type="nucleotide sequence ID" value="NZ_BAAAHL010000080.1"/>
</dbReference>
<comment type="caution">
    <text evidence="2">The sequence shown here is derived from an EMBL/GenBank/DDBJ whole genome shotgun (WGS) entry which is preliminary data.</text>
</comment>
<feature type="region of interest" description="Disordered" evidence="1">
    <location>
        <begin position="80"/>
        <end position="120"/>
    </location>
</feature>
<sequence>MAAFARWCDKISWQNCPRNPHHAIALYDLFVKDFVDCINGSAGSCFWAFAGVVTAGYGKAARVAAVGLKAKKVKKAGALRGGVDSPDARGGRLAMTMATSTPPRAARRRNSSRLRTTSSA</sequence>
<dbReference type="EMBL" id="BLAE01000038">
    <property type="protein sequence ID" value="GES12703.1"/>
    <property type="molecule type" value="Genomic_DNA"/>
</dbReference>
<protein>
    <submittedName>
        <fullName evidence="2">Uncharacterized protein</fullName>
    </submittedName>
</protein>
<reference evidence="2 3" key="1">
    <citation type="submission" date="2019-10" db="EMBL/GenBank/DDBJ databases">
        <title>Whole genome shotgun sequence of Acrocarpospora macrocephala NBRC 16266.</title>
        <authorList>
            <person name="Ichikawa N."/>
            <person name="Kimura A."/>
            <person name="Kitahashi Y."/>
            <person name="Komaki H."/>
            <person name="Oguchi A."/>
        </authorList>
    </citation>
    <scope>NUCLEOTIDE SEQUENCE [LARGE SCALE GENOMIC DNA]</scope>
    <source>
        <strain evidence="2 3">NBRC 16266</strain>
    </source>
</reference>
<keyword evidence="3" id="KW-1185">Reference proteome</keyword>
<evidence type="ECO:0000313" key="2">
    <source>
        <dbReference type="EMBL" id="GES12703.1"/>
    </source>
</evidence>
<organism evidence="2 3">
    <name type="scientific">Acrocarpospora macrocephala</name>
    <dbReference type="NCBI Taxonomy" id="150177"/>
    <lineage>
        <taxon>Bacteria</taxon>
        <taxon>Bacillati</taxon>
        <taxon>Actinomycetota</taxon>
        <taxon>Actinomycetes</taxon>
        <taxon>Streptosporangiales</taxon>
        <taxon>Streptosporangiaceae</taxon>
        <taxon>Acrocarpospora</taxon>
    </lineage>
</organism>
<proteinExistence type="predicted"/>
<evidence type="ECO:0000256" key="1">
    <source>
        <dbReference type="SAM" id="MobiDB-lite"/>
    </source>
</evidence>
<feature type="compositionally biased region" description="Low complexity" evidence="1">
    <location>
        <begin position="94"/>
        <end position="104"/>
    </location>
</feature>
<dbReference type="Proteomes" id="UP000331127">
    <property type="component" value="Unassembled WGS sequence"/>
</dbReference>